<sequence>MKRHAQRVWGSACDLHSSVESAPVAPLLGGTCFVQRETHPAEREPGDHVRLLLRFRGKTEPRVEWRVQA</sequence>
<reference evidence="1 2" key="1">
    <citation type="journal article" date="2013" name="Nat. Commun.">
        <title>Genome analysis reveals insights into physiology and longevity of the Brandt's bat Myotis brandtii.</title>
        <authorList>
            <person name="Seim I."/>
            <person name="Fang X."/>
            <person name="Xiong Z."/>
            <person name="Lobanov A.V."/>
            <person name="Huang Z."/>
            <person name="Ma S."/>
            <person name="Feng Y."/>
            <person name="Turanov A.A."/>
            <person name="Zhu Y."/>
            <person name="Lenz T.L."/>
            <person name="Gerashchenko M.V."/>
            <person name="Fan D."/>
            <person name="Hee Yim S."/>
            <person name="Yao X."/>
            <person name="Jordan D."/>
            <person name="Xiong Y."/>
            <person name="Ma Y."/>
            <person name="Lyapunov A.N."/>
            <person name="Chen G."/>
            <person name="Kulakova O.I."/>
            <person name="Sun Y."/>
            <person name="Lee S.G."/>
            <person name="Bronson R.T."/>
            <person name="Moskalev A.A."/>
            <person name="Sunyaev S.R."/>
            <person name="Zhang G."/>
            <person name="Krogh A."/>
            <person name="Wang J."/>
            <person name="Gladyshev V.N."/>
        </authorList>
    </citation>
    <scope>NUCLEOTIDE SEQUENCE [LARGE SCALE GENOMIC DNA]</scope>
</reference>
<organism evidence="1 2">
    <name type="scientific">Myotis brandtii</name>
    <name type="common">Brandt's bat</name>
    <dbReference type="NCBI Taxonomy" id="109478"/>
    <lineage>
        <taxon>Eukaryota</taxon>
        <taxon>Metazoa</taxon>
        <taxon>Chordata</taxon>
        <taxon>Craniata</taxon>
        <taxon>Vertebrata</taxon>
        <taxon>Euteleostomi</taxon>
        <taxon>Mammalia</taxon>
        <taxon>Eutheria</taxon>
        <taxon>Laurasiatheria</taxon>
        <taxon>Chiroptera</taxon>
        <taxon>Yangochiroptera</taxon>
        <taxon>Vespertilionidae</taxon>
        <taxon>Myotis</taxon>
    </lineage>
</organism>
<dbReference type="EMBL" id="KE162352">
    <property type="protein sequence ID" value="EPQ07848.1"/>
    <property type="molecule type" value="Genomic_DNA"/>
</dbReference>
<dbReference type="Proteomes" id="UP000052978">
    <property type="component" value="Unassembled WGS sequence"/>
</dbReference>
<proteinExistence type="predicted"/>
<keyword evidence="2" id="KW-1185">Reference proteome</keyword>
<accession>S7PCC4</accession>
<name>S7PCC4_MYOBR</name>
<dbReference type="AlphaFoldDB" id="S7PCC4"/>
<protein>
    <submittedName>
        <fullName evidence="1">Uncharacterized protein</fullName>
    </submittedName>
</protein>
<gene>
    <name evidence="1" type="ORF">D623_10010746</name>
</gene>
<evidence type="ECO:0000313" key="1">
    <source>
        <dbReference type="EMBL" id="EPQ07848.1"/>
    </source>
</evidence>
<evidence type="ECO:0000313" key="2">
    <source>
        <dbReference type="Proteomes" id="UP000052978"/>
    </source>
</evidence>